<feature type="region of interest" description="Disordered" evidence="1">
    <location>
        <begin position="56"/>
        <end position="85"/>
    </location>
</feature>
<gene>
    <name evidence="2" type="ORF">GDO81_002922</name>
</gene>
<name>A0AAV7DTB4_ENGPU</name>
<protein>
    <submittedName>
        <fullName evidence="2">Uncharacterized protein</fullName>
    </submittedName>
</protein>
<evidence type="ECO:0000313" key="3">
    <source>
        <dbReference type="Proteomes" id="UP000824782"/>
    </source>
</evidence>
<accession>A0AAV7DTB4</accession>
<organism evidence="2 3">
    <name type="scientific">Engystomops pustulosus</name>
    <name type="common">Tungara frog</name>
    <name type="synonym">Physalaemus pustulosus</name>
    <dbReference type="NCBI Taxonomy" id="76066"/>
    <lineage>
        <taxon>Eukaryota</taxon>
        <taxon>Metazoa</taxon>
        <taxon>Chordata</taxon>
        <taxon>Craniata</taxon>
        <taxon>Vertebrata</taxon>
        <taxon>Euteleostomi</taxon>
        <taxon>Amphibia</taxon>
        <taxon>Batrachia</taxon>
        <taxon>Anura</taxon>
        <taxon>Neobatrachia</taxon>
        <taxon>Hyloidea</taxon>
        <taxon>Leptodactylidae</taxon>
        <taxon>Leiuperinae</taxon>
        <taxon>Engystomops</taxon>
    </lineage>
</organism>
<proteinExistence type="predicted"/>
<keyword evidence="3" id="KW-1185">Reference proteome</keyword>
<feature type="compositionally biased region" description="Basic and acidic residues" evidence="1">
    <location>
        <begin position="74"/>
        <end position="85"/>
    </location>
</feature>
<evidence type="ECO:0000313" key="2">
    <source>
        <dbReference type="EMBL" id="KAG8599183.1"/>
    </source>
</evidence>
<sequence>MSPIMHCGTARGCRPVHLATGRILSAALEVSGDVGSLKVTHCLPTISSLFLEESGERPFHPGSRPTSPTCRVPFRKEGGGRDMQHQHSKVYPMYDMTTTISAVIMLETFWRKRRGGGSGWAQAGRRLRP</sequence>
<reference evidence="2" key="1">
    <citation type="thesis" date="2020" institute="ProQuest LLC" country="789 East Eisenhower Parkway, Ann Arbor, MI, USA">
        <title>Comparative Genomics and Chromosome Evolution.</title>
        <authorList>
            <person name="Mudd A.B."/>
        </authorList>
    </citation>
    <scope>NUCLEOTIDE SEQUENCE</scope>
    <source>
        <strain evidence="2">237g6f4</strain>
        <tissue evidence="2">Blood</tissue>
    </source>
</reference>
<evidence type="ECO:0000256" key="1">
    <source>
        <dbReference type="SAM" id="MobiDB-lite"/>
    </source>
</evidence>
<dbReference type="EMBL" id="WNYA01000001">
    <property type="protein sequence ID" value="KAG8599183.1"/>
    <property type="molecule type" value="Genomic_DNA"/>
</dbReference>
<dbReference type="Proteomes" id="UP000824782">
    <property type="component" value="Unassembled WGS sequence"/>
</dbReference>
<comment type="caution">
    <text evidence="2">The sequence shown here is derived from an EMBL/GenBank/DDBJ whole genome shotgun (WGS) entry which is preliminary data.</text>
</comment>
<dbReference type="AlphaFoldDB" id="A0AAV7DTB4"/>